<evidence type="ECO:0008006" key="3">
    <source>
        <dbReference type="Google" id="ProtNLM"/>
    </source>
</evidence>
<dbReference type="GO" id="GO:0005737">
    <property type="term" value="C:cytoplasm"/>
    <property type="evidence" value="ECO:0007669"/>
    <property type="project" value="TreeGrafter"/>
</dbReference>
<gene>
    <name evidence="1" type="ORF">ABG768_012552</name>
</gene>
<accession>A0AAW2AZV9</accession>
<dbReference type="Proteomes" id="UP001479290">
    <property type="component" value="Unassembled WGS sequence"/>
</dbReference>
<reference evidence="1 2" key="1">
    <citation type="submission" date="2024-05" db="EMBL/GenBank/DDBJ databases">
        <title>A high-quality chromosomal-level genome assembly of Topmouth culter (Culter alburnus).</title>
        <authorList>
            <person name="Zhao H."/>
        </authorList>
    </citation>
    <scope>NUCLEOTIDE SEQUENCE [LARGE SCALE GENOMIC DNA]</scope>
    <source>
        <strain evidence="1">CATC2023</strain>
        <tissue evidence="1">Muscle</tissue>
    </source>
</reference>
<dbReference type="Gene3D" id="3.90.175.10">
    <property type="entry name" value="Diphtheria Toxin, domain 1"/>
    <property type="match status" value="1"/>
</dbReference>
<dbReference type="PANTHER" id="PTHR36542">
    <property type="entry name" value="GIG2-LIKE PROTEIN DRED-RELATED"/>
    <property type="match status" value="1"/>
</dbReference>
<proteinExistence type="predicted"/>
<evidence type="ECO:0000313" key="1">
    <source>
        <dbReference type="EMBL" id="KAK9979107.1"/>
    </source>
</evidence>
<sequence>MCPECFFVDIQPNWHRGEQSYIMYHGTTMFNAMRIMSEGFSPSADGMLGPGVYKTWPEHGYDTAWVPPNCGMVKSGLEENCVHDPSRITVLDVMPNLRFW</sequence>
<dbReference type="PANTHER" id="PTHR36542:SF2">
    <property type="entry name" value="GIG2-LIKE PROTEIN DRED-RELATED"/>
    <property type="match status" value="1"/>
</dbReference>
<evidence type="ECO:0000313" key="2">
    <source>
        <dbReference type="Proteomes" id="UP001479290"/>
    </source>
</evidence>
<comment type="caution">
    <text evidence="1">The sequence shown here is derived from an EMBL/GenBank/DDBJ whole genome shotgun (WGS) entry which is preliminary data.</text>
</comment>
<keyword evidence="2" id="KW-1185">Reference proteome</keyword>
<dbReference type="EMBL" id="JAWDJR010000002">
    <property type="protein sequence ID" value="KAK9979107.1"/>
    <property type="molecule type" value="Genomic_DNA"/>
</dbReference>
<protein>
    <recommendedName>
        <fullName evidence="3">PARP catalytic domain-containing protein</fullName>
    </recommendedName>
</protein>
<organism evidence="1 2">
    <name type="scientific">Culter alburnus</name>
    <name type="common">Topmouth culter</name>
    <dbReference type="NCBI Taxonomy" id="194366"/>
    <lineage>
        <taxon>Eukaryota</taxon>
        <taxon>Metazoa</taxon>
        <taxon>Chordata</taxon>
        <taxon>Craniata</taxon>
        <taxon>Vertebrata</taxon>
        <taxon>Euteleostomi</taxon>
        <taxon>Actinopterygii</taxon>
        <taxon>Neopterygii</taxon>
        <taxon>Teleostei</taxon>
        <taxon>Ostariophysi</taxon>
        <taxon>Cypriniformes</taxon>
        <taxon>Xenocyprididae</taxon>
        <taxon>Xenocypridinae</taxon>
        <taxon>Culter</taxon>
    </lineage>
</organism>
<name>A0AAW2AZV9_CULAL</name>
<dbReference type="AlphaFoldDB" id="A0AAW2AZV9"/>
<dbReference type="SUPFAM" id="SSF56399">
    <property type="entry name" value="ADP-ribosylation"/>
    <property type="match status" value="1"/>
</dbReference>